<dbReference type="AlphaFoldDB" id="V5FK02"/>
<gene>
    <name evidence="2" type="ORF">PVAR5_6890</name>
</gene>
<keyword evidence="3" id="KW-1185">Reference proteome</keyword>
<evidence type="ECO:0000313" key="3">
    <source>
        <dbReference type="Proteomes" id="UP000018001"/>
    </source>
</evidence>
<dbReference type="OrthoDB" id="4177740at2759"/>
<evidence type="ECO:0000256" key="1">
    <source>
        <dbReference type="SAM" id="MobiDB-lite"/>
    </source>
</evidence>
<dbReference type="eggNOG" id="ENOG502T4R0">
    <property type="taxonomic scope" value="Eukaryota"/>
</dbReference>
<organism evidence="2 3">
    <name type="scientific">Byssochlamys spectabilis (strain No. 5 / NBRC 109023)</name>
    <name type="common">Paecilomyces variotii</name>
    <dbReference type="NCBI Taxonomy" id="1356009"/>
    <lineage>
        <taxon>Eukaryota</taxon>
        <taxon>Fungi</taxon>
        <taxon>Dikarya</taxon>
        <taxon>Ascomycota</taxon>
        <taxon>Pezizomycotina</taxon>
        <taxon>Eurotiomycetes</taxon>
        <taxon>Eurotiomycetidae</taxon>
        <taxon>Eurotiales</taxon>
        <taxon>Thermoascaceae</taxon>
        <taxon>Paecilomyces</taxon>
    </lineage>
</organism>
<feature type="compositionally biased region" description="Polar residues" evidence="1">
    <location>
        <begin position="305"/>
        <end position="319"/>
    </location>
</feature>
<reference evidence="3" key="1">
    <citation type="journal article" date="2014" name="Genome Announc.">
        <title>Draft genome sequence of the formaldehyde-resistant fungus Byssochlamys spectabilis No. 5 (anamorph Paecilomyces variotii No. 5) (NBRC109023).</title>
        <authorList>
            <person name="Oka T."/>
            <person name="Ekino K."/>
            <person name="Fukuda K."/>
            <person name="Nomura Y."/>
        </authorList>
    </citation>
    <scope>NUCLEOTIDE SEQUENCE [LARGE SCALE GENOMIC DNA]</scope>
    <source>
        <strain evidence="3">No. 5 / NBRC 109023</strain>
    </source>
</reference>
<dbReference type="EMBL" id="BAUL01000234">
    <property type="protein sequence ID" value="GAD98199.1"/>
    <property type="molecule type" value="Genomic_DNA"/>
</dbReference>
<proteinExistence type="predicted"/>
<name>V5FK02_BYSSN</name>
<protein>
    <submittedName>
        <fullName evidence="2">Uncharacterized protein</fullName>
    </submittedName>
</protein>
<dbReference type="Proteomes" id="UP000018001">
    <property type="component" value="Unassembled WGS sequence"/>
</dbReference>
<dbReference type="InParanoid" id="V5FK02"/>
<comment type="caution">
    <text evidence="2">The sequence shown here is derived from an EMBL/GenBank/DDBJ whole genome shotgun (WGS) entry which is preliminary data.</text>
</comment>
<sequence>MASAADNQKLERDLLRNKYKEAISDLIKALDSQAKAGYGYGELTGLGISLRSFDPDNEKFPDSTACLFRPMSSEEFENYSIDKSDLDRGAIDYYVDFDKTYDAPKRVKNASHSYTMRERAFQIYRHLQVCYLYCKTGGRETEFLDEISGWSQIKHDNSFLINGERLMEWQEDYDDPETLRPHIMLTICTGAEPKDNELLFSELGSIAQAIENRLQQKEFEKTSLFPGYFTISSVLAISLFGPRHGRLLQAHFNKSGMLKVLVSPIYKFLRRDDAPSELFLRYYTSVPQDGPEYQFYSDEEDTSAQHHQYVSPSPGSNIENIPPNKVHRPSSEEA</sequence>
<evidence type="ECO:0000313" key="2">
    <source>
        <dbReference type="EMBL" id="GAD98199.1"/>
    </source>
</evidence>
<accession>V5FK02</accession>
<dbReference type="HOGENOM" id="CLU_055854_0_0_1"/>
<feature type="region of interest" description="Disordered" evidence="1">
    <location>
        <begin position="293"/>
        <end position="334"/>
    </location>
</feature>